<name>A0A0G1D3N4_9BACT</name>
<sequence length="191" mass="22155">MAKNQTQIPSLEDLLTFYESAWIDDWYENKKQKEEYFAKGKKILKDFYEKSAWRVPKFLEAGFHLKIGEYKLRGQIDRIDPLPDDTIELIDYKTGSPKKLEDLKLEDKEQLLIYQLAATESLNEKPSLLSFYYLDNNTKVSFLGTPTELNKIKEKVALSIDAIRLSDFPAKPSPFNCAHCDFKGICEWAEG</sequence>
<gene>
    <name evidence="2" type="ORF">UV20_C0009G0067</name>
</gene>
<keyword evidence="2" id="KW-0347">Helicase</keyword>
<dbReference type="GO" id="GO:0004386">
    <property type="term" value="F:helicase activity"/>
    <property type="evidence" value="ECO:0007669"/>
    <property type="project" value="UniProtKB-KW"/>
</dbReference>
<evidence type="ECO:0000259" key="1">
    <source>
        <dbReference type="Pfam" id="PF12705"/>
    </source>
</evidence>
<dbReference type="AlphaFoldDB" id="A0A0G1D3N4"/>
<comment type="caution">
    <text evidence="2">The sequence shown here is derived from an EMBL/GenBank/DDBJ whole genome shotgun (WGS) entry which is preliminary data.</text>
</comment>
<evidence type="ECO:0000313" key="3">
    <source>
        <dbReference type="Proteomes" id="UP000034837"/>
    </source>
</evidence>
<organism evidence="2 3">
    <name type="scientific">Candidatus Magasanikbacteria bacterium GW2011_GWA2_42_32</name>
    <dbReference type="NCBI Taxonomy" id="1619039"/>
    <lineage>
        <taxon>Bacteria</taxon>
        <taxon>Candidatus Magasanikiibacteriota</taxon>
    </lineage>
</organism>
<dbReference type="InterPro" id="IPR011604">
    <property type="entry name" value="PDDEXK-like_dom_sf"/>
</dbReference>
<dbReference type="Pfam" id="PF12705">
    <property type="entry name" value="PDDEXK_1"/>
    <property type="match status" value="1"/>
</dbReference>
<accession>A0A0G1D3N4</accession>
<keyword evidence="2" id="KW-0067">ATP-binding</keyword>
<proteinExistence type="predicted"/>
<dbReference type="Gene3D" id="3.90.320.10">
    <property type="match status" value="1"/>
</dbReference>
<dbReference type="InterPro" id="IPR038726">
    <property type="entry name" value="PDDEXK_AddAB-type"/>
</dbReference>
<protein>
    <submittedName>
        <fullName evidence="2">UvrD/REP helicase</fullName>
    </submittedName>
</protein>
<dbReference type="EMBL" id="LCDO01000009">
    <property type="protein sequence ID" value="KKS56588.1"/>
    <property type="molecule type" value="Genomic_DNA"/>
</dbReference>
<keyword evidence="2" id="KW-0378">Hydrolase</keyword>
<evidence type="ECO:0000313" key="2">
    <source>
        <dbReference type="EMBL" id="KKS56588.1"/>
    </source>
</evidence>
<feature type="domain" description="PD-(D/E)XK endonuclease-like" evidence="1">
    <location>
        <begin position="12"/>
        <end position="187"/>
    </location>
</feature>
<reference evidence="2 3" key="1">
    <citation type="journal article" date="2015" name="Nature">
        <title>rRNA introns, odd ribosomes, and small enigmatic genomes across a large radiation of phyla.</title>
        <authorList>
            <person name="Brown C.T."/>
            <person name="Hug L.A."/>
            <person name="Thomas B.C."/>
            <person name="Sharon I."/>
            <person name="Castelle C.J."/>
            <person name="Singh A."/>
            <person name="Wilkins M.J."/>
            <person name="Williams K.H."/>
            <person name="Banfield J.F."/>
        </authorList>
    </citation>
    <scope>NUCLEOTIDE SEQUENCE [LARGE SCALE GENOMIC DNA]</scope>
</reference>
<keyword evidence="2" id="KW-0547">Nucleotide-binding</keyword>
<dbReference type="Proteomes" id="UP000034837">
    <property type="component" value="Unassembled WGS sequence"/>
</dbReference>